<evidence type="ECO:0000256" key="1">
    <source>
        <dbReference type="SAM" id="Phobius"/>
    </source>
</evidence>
<name>W4M6R8_9BACT</name>
<comment type="caution">
    <text evidence="2">The sequence shown here is derived from an EMBL/GenBank/DDBJ whole genome shotgun (WGS) entry which is preliminary data.</text>
</comment>
<keyword evidence="3" id="KW-1185">Reference proteome</keyword>
<dbReference type="EMBL" id="AZHX01000910">
    <property type="protein sequence ID" value="ETX05636.1"/>
    <property type="molecule type" value="Genomic_DNA"/>
</dbReference>
<feature type="transmembrane region" description="Helical" evidence="1">
    <location>
        <begin position="96"/>
        <end position="120"/>
    </location>
</feature>
<reference evidence="2 3" key="1">
    <citation type="journal article" date="2014" name="Nature">
        <title>An environmental bacterial taxon with a large and distinct metabolic repertoire.</title>
        <authorList>
            <person name="Wilson M.C."/>
            <person name="Mori T."/>
            <person name="Ruckert C."/>
            <person name="Uria A.R."/>
            <person name="Helf M.J."/>
            <person name="Takada K."/>
            <person name="Gernert C."/>
            <person name="Steffens U.A."/>
            <person name="Heycke N."/>
            <person name="Schmitt S."/>
            <person name="Rinke C."/>
            <person name="Helfrich E.J."/>
            <person name="Brachmann A.O."/>
            <person name="Gurgui C."/>
            <person name="Wakimoto T."/>
            <person name="Kracht M."/>
            <person name="Crusemann M."/>
            <person name="Hentschel U."/>
            <person name="Abe I."/>
            <person name="Matsunaga S."/>
            <person name="Kalinowski J."/>
            <person name="Takeyama H."/>
            <person name="Piel J."/>
        </authorList>
    </citation>
    <scope>NUCLEOTIDE SEQUENCE [LARGE SCALE GENOMIC DNA]</scope>
    <source>
        <strain evidence="3">TSY2</strain>
    </source>
</reference>
<dbReference type="AlphaFoldDB" id="W4M6R8"/>
<evidence type="ECO:0000313" key="3">
    <source>
        <dbReference type="Proteomes" id="UP000019140"/>
    </source>
</evidence>
<evidence type="ECO:0000313" key="2">
    <source>
        <dbReference type="EMBL" id="ETX05636.1"/>
    </source>
</evidence>
<sequence length="193" mass="21019">MLPLIVAGGGVALLGINWYKRKRQNKRVSPLQNAYRGVQAQVERSSQIESWLESGEERTEDVAGLIQQEAQFNRQASAIVLTTTSAALHIFSRAPILTATGLGVLNGLGALVLLTAHLTVPQRESYLRYTRSAIMGYVSLTSIGYFVLRGAQGLTNPLGIATQLVDLALIGVLWDDHRAARGQLNRSDHGERT</sequence>
<gene>
    <name evidence="2" type="ORF">ETSY2_21800</name>
</gene>
<keyword evidence="1" id="KW-1133">Transmembrane helix</keyword>
<organism evidence="2 3">
    <name type="scientific">Candidatus Entotheonella gemina</name>
    <dbReference type="NCBI Taxonomy" id="1429439"/>
    <lineage>
        <taxon>Bacteria</taxon>
        <taxon>Pseudomonadati</taxon>
        <taxon>Nitrospinota/Tectimicrobiota group</taxon>
        <taxon>Candidatus Tectimicrobiota</taxon>
        <taxon>Candidatus Entotheonellia</taxon>
        <taxon>Candidatus Entotheonellales</taxon>
        <taxon>Candidatus Entotheonellaceae</taxon>
        <taxon>Candidatus Entotheonella</taxon>
    </lineage>
</organism>
<accession>W4M6R8</accession>
<dbReference type="HOGENOM" id="CLU_1406469_0_0_7"/>
<dbReference type="Proteomes" id="UP000019140">
    <property type="component" value="Unassembled WGS sequence"/>
</dbReference>
<keyword evidence="1" id="KW-0472">Membrane</keyword>
<feature type="transmembrane region" description="Helical" evidence="1">
    <location>
        <begin position="132"/>
        <end position="148"/>
    </location>
</feature>
<keyword evidence="1" id="KW-0812">Transmembrane</keyword>
<protein>
    <submittedName>
        <fullName evidence="2">Uncharacterized protein</fullName>
    </submittedName>
</protein>
<proteinExistence type="predicted"/>